<dbReference type="OrthoDB" id="74284at2"/>
<gene>
    <name evidence="2" type="ordered locus">DGo_PA0042</name>
</gene>
<dbReference type="KEGG" id="dgo:DGo_PA0042"/>
<dbReference type="PATRIC" id="fig|745776.4.peg.3079"/>
<dbReference type="AlphaFoldDB" id="H8H0Q9"/>
<accession>H8H0Q9</accession>
<name>H8H0Q9_DEIGI</name>
<evidence type="ECO:0000256" key="1">
    <source>
        <dbReference type="SAM" id="MobiDB-lite"/>
    </source>
</evidence>
<dbReference type="RefSeq" id="WP_014695446.1">
    <property type="nucleotide sequence ID" value="NC_017805.1"/>
</dbReference>
<geneLocation type="plasmid" evidence="2 3">
    <name>P1</name>
</geneLocation>
<dbReference type="EMBL" id="CP002192">
    <property type="protein sequence ID" value="AFD26928.1"/>
    <property type="molecule type" value="Genomic_DNA"/>
</dbReference>
<evidence type="ECO:0000313" key="2">
    <source>
        <dbReference type="EMBL" id="AFD26928.1"/>
    </source>
</evidence>
<reference evidence="2 3" key="1">
    <citation type="journal article" date="2012" name="PLoS ONE">
        <title>Genome sequence and transcriptome analysis of the radioresistant bacterium Deinococcus gobiensis: insights into the extreme environmental adaptations.</title>
        <authorList>
            <person name="Yuan M."/>
            <person name="Chen M."/>
            <person name="Zhang W."/>
            <person name="Lu W."/>
            <person name="Wang J."/>
            <person name="Yang M."/>
            <person name="Zhao P."/>
            <person name="Tang R."/>
            <person name="Li X."/>
            <person name="Hao Y."/>
            <person name="Zhou Z."/>
            <person name="Zhan Y."/>
            <person name="Yu H."/>
            <person name="Teng C."/>
            <person name="Yan Y."/>
            <person name="Ping S."/>
            <person name="Wang Y."/>
            <person name="Lin M."/>
        </authorList>
    </citation>
    <scope>NUCLEOTIDE SEQUENCE [LARGE SCALE GENOMIC DNA]</scope>
    <source>
        <strain evidence="3">DSM 21396 / JCM 16679 / CGMCC 1.7299 / I-0</strain>
        <plasmid evidence="2">P1</plasmid>
    </source>
</reference>
<feature type="compositionally biased region" description="Low complexity" evidence="1">
    <location>
        <begin position="71"/>
        <end position="95"/>
    </location>
</feature>
<sequence>MFLSSEPQFALWPRGQRWLLVVLTLLASVAHLARSPQAGGLGLPGVWVAVSAGATRQAEAAPDRMAGMDMPGAGPAHAEAGGHAHAATSPAAAPGLSDAAPNAPPHHDHYTDAHCPFCLTAGFALEAQPAIFIFGLAAQVVRARAARPEPQLAAVRHADARAPPRSARR</sequence>
<feature type="region of interest" description="Disordered" evidence="1">
    <location>
        <begin position="70"/>
        <end position="107"/>
    </location>
</feature>
<feature type="region of interest" description="Disordered" evidence="1">
    <location>
        <begin position="147"/>
        <end position="169"/>
    </location>
</feature>
<keyword evidence="3" id="KW-1185">Reference proteome</keyword>
<organism evidence="2 3">
    <name type="scientific">Deinococcus gobiensis (strain DSM 21396 / JCM 16679 / CGMCC 1.7299 / I-0)</name>
    <dbReference type="NCBI Taxonomy" id="745776"/>
    <lineage>
        <taxon>Bacteria</taxon>
        <taxon>Thermotogati</taxon>
        <taxon>Deinococcota</taxon>
        <taxon>Deinococci</taxon>
        <taxon>Deinococcales</taxon>
        <taxon>Deinococcaceae</taxon>
        <taxon>Deinococcus</taxon>
    </lineage>
</organism>
<evidence type="ECO:0008006" key="4">
    <source>
        <dbReference type="Google" id="ProtNLM"/>
    </source>
</evidence>
<keyword evidence="2" id="KW-0614">Plasmid</keyword>
<protein>
    <recommendedName>
        <fullName evidence="4">DUF2946 domain-containing protein</fullName>
    </recommendedName>
</protein>
<dbReference type="HOGENOM" id="CLU_1575889_0_0_0"/>
<dbReference type="Proteomes" id="UP000007575">
    <property type="component" value="Plasmid P1"/>
</dbReference>
<proteinExistence type="predicted"/>
<evidence type="ECO:0000313" key="3">
    <source>
        <dbReference type="Proteomes" id="UP000007575"/>
    </source>
</evidence>